<keyword evidence="3" id="KW-1185">Reference proteome</keyword>
<evidence type="ECO:0000313" key="3">
    <source>
        <dbReference type="Proteomes" id="UP001221413"/>
    </source>
</evidence>
<feature type="region of interest" description="Disordered" evidence="1">
    <location>
        <begin position="257"/>
        <end position="283"/>
    </location>
</feature>
<protein>
    <recommendedName>
        <fullName evidence="4">F-box domain-containing protein</fullName>
    </recommendedName>
</protein>
<organism evidence="2 3">
    <name type="scientific">Drechslerella dactyloides</name>
    <name type="common">Nematode-trapping fungus</name>
    <name type="synonym">Arthrobotrys dactyloides</name>
    <dbReference type="NCBI Taxonomy" id="74499"/>
    <lineage>
        <taxon>Eukaryota</taxon>
        <taxon>Fungi</taxon>
        <taxon>Dikarya</taxon>
        <taxon>Ascomycota</taxon>
        <taxon>Pezizomycotina</taxon>
        <taxon>Orbiliomycetes</taxon>
        <taxon>Orbiliales</taxon>
        <taxon>Orbiliaceae</taxon>
        <taxon>Drechslerella</taxon>
    </lineage>
</organism>
<evidence type="ECO:0000313" key="2">
    <source>
        <dbReference type="EMBL" id="KAJ6258306.1"/>
    </source>
</evidence>
<comment type="caution">
    <text evidence="2">The sequence shown here is derived from an EMBL/GenBank/DDBJ whole genome shotgun (WGS) entry which is preliminary data.</text>
</comment>
<evidence type="ECO:0000256" key="1">
    <source>
        <dbReference type="SAM" id="MobiDB-lite"/>
    </source>
</evidence>
<sequence length="375" mass="41826">MARLERAVDAVRRLRRAGKAAAAVPPQEAAEARATQKSRRGFRYLVARRHKPATSSISTASSSLTDISTTSSSPRSLSAAHRVLFVPELLELVLCHVPSLQVLTTIRQVHPFFKDLVHTSPILAWQTWTSKSTTPPRIVPASSAPQSSLPPLYISSTSPPPKITPSSSAGAFDGPPLEVCSLLHPILSKWWKTIARNTANYRFFQVDSCVYNRFFPPDLLRRINLTRPAIPVDDLILSFTSTYAFLSYGCTHNITLDDRDGGRSNNPNEPGRTTPYSDDSDDDDMIATASGNAAICIEDNAVTIEKLLRMMWIPLSETLRRSRDEKFLRLSGLMCTRTMSVTIKARSRDECEERPVAELNLECMEPYDVTIERFF</sequence>
<proteinExistence type="predicted"/>
<gene>
    <name evidence="2" type="ORF">Dda_6346</name>
</gene>
<accession>A0AAD6ITV6</accession>
<evidence type="ECO:0008006" key="4">
    <source>
        <dbReference type="Google" id="ProtNLM"/>
    </source>
</evidence>
<reference evidence="2" key="1">
    <citation type="submission" date="2023-01" db="EMBL/GenBank/DDBJ databases">
        <title>The chitinases involved in constricting ring structure development in the nematode-trapping fungus Drechslerella dactyloides.</title>
        <authorList>
            <person name="Wang R."/>
            <person name="Zhang L."/>
            <person name="Tang P."/>
            <person name="Li S."/>
            <person name="Liang L."/>
        </authorList>
    </citation>
    <scope>NUCLEOTIDE SEQUENCE</scope>
    <source>
        <strain evidence="2">YMF1.00031</strain>
    </source>
</reference>
<dbReference type="Proteomes" id="UP001221413">
    <property type="component" value="Unassembled WGS sequence"/>
</dbReference>
<dbReference type="AlphaFoldDB" id="A0AAD6ITV6"/>
<dbReference type="EMBL" id="JAQGDS010000008">
    <property type="protein sequence ID" value="KAJ6258306.1"/>
    <property type="molecule type" value="Genomic_DNA"/>
</dbReference>
<name>A0AAD6ITV6_DREDA</name>